<evidence type="ECO:0000313" key="2">
    <source>
        <dbReference type="EMBL" id="TPG61330.1"/>
    </source>
</evidence>
<dbReference type="InterPro" id="IPR029068">
    <property type="entry name" value="Glyas_Bleomycin-R_OHBP_Dase"/>
</dbReference>
<dbReference type="Pfam" id="PF00903">
    <property type="entry name" value="Glyoxalase"/>
    <property type="match status" value="1"/>
</dbReference>
<reference evidence="2 3" key="1">
    <citation type="journal article" date="2019" name="Environ. Microbiol.">
        <title>Species interactions and distinct microbial communities in high Arctic permafrost affected cryosols are associated with the CH4 and CO2 gas fluxes.</title>
        <authorList>
            <person name="Altshuler I."/>
            <person name="Hamel J."/>
            <person name="Turney S."/>
            <person name="Magnuson E."/>
            <person name="Levesque R."/>
            <person name="Greer C."/>
            <person name="Whyte L.G."/>
        </authorList>
    </citation>
    <scope>NUCLEOTIDE SEQUENCE [LARGE SCALE GENOMIC DNA]</scope>
    <source>
        <strain evidence="2 3">S9.3B</strain>
    </source>
</reference>
<sequence length="140" mass="14655">MTADPGNPGLAAGRTITFLYTRDLPRLARFYEEVLGLEHLVSQQSPAGGRVRLLRASATALLGLCDIPGRPLGTAGVLVSFAVADLDAAVTALAARGVAFEGPPSLGMGGTVRSAFFRDPEGYRLEVQSFLRDGGAAWLP</sequence>
<dbReference type="InterPro" id="IPR052164">
    <property type="entry name" value="Anthracycline_SecMetBiosynth"/>
</dbReference>
<dbReference type="InterPro" id="IPR037523">
    <property type="entry name" value="VOC_core"/>
</dbReference>
<dbReference type="RefSeq" id="WP_140881058.1">
    <property type="nucleotide sequence ID" value="NZ_RCZP01000001.1"/>
</dbReference>
<dbReference type="PANTHER" id="PTHR33993:SF14">
    <property type="entry name" value="GB|AAF24581.1"/>
    <property type="match status" value="1"/>
</dbReference>
<accession>A0A502GJ48</accession>
<evidence type="ECO:0000259" key="1">
    <source>
        <dbReference type="PROSITE" id="PS51819"/>
    </source>
</evidence>
<dbReference type="SUPFAM" id="SSF54593">
    <property type="entry name" value="Glyoxalase/Bleomycin resistance protein/Dihydroxybiphenyl dioxygenase"/>
    <property type="match status" value="1"/>
</dbReference>
<dbReference type="AlphaFoldDB" id="A0A502GJ48"/>
<organism evidence="2 3">
    <name type="scientific">Muricoccus nepalensis</name>
    <dbReference type="NCBI Taxonomy" id="1854500"/>
    <lineage>
        <taxon>Bacteria</taxon>
        <taxon>Pseudomonadati</taxon>
        <taxon>Pseudomonadota</taxon>
        <taxon>Alphaproteobacteria</taxon>
        <taxon>Acetobacterales</taxon>
        <taxon>Roseomonadaceae</taxon>
        <taxon>Muricoccus</taxon>
    </lineage>
</organism>
<keyword evidence="3" id="KW-1185">Reference proteome</keyword>
<dbReference type="InterPro" id="IPR004360">
    <property type="entry name" value="Glyas_Fos-R_dOase_dom"/>
</dbReference>
<gene>
    <name evidence="2" type="ORF">EAH89_01915</name>
</gene>
<feature type="domain" description="VOC" evidence="1">
    <location>
        <begin position="13"/>
        <end position="130"/>
    </location>
</feature>
<proteinExistence type="predicted"/>
<dbReference type="Gene3D" id="3.10.180.10">
    <property type="entry name" value="2,3-Dihydroxybiphenyl 1,2-Dioxygenase, domain 1"/>
    <property type="match status" value="1"/>
</dbReference>
<comment type="caution">
    <text evidence="2">The sequence shown here is derived from an EMBL/GenBank/DDBJ whole genome shotgun (WGS) entry which is preliminary data.</text>
</comment>
<dbReference type="CDD" id="cd06587">
    <property type="entry name" value="VOC"/>
    <property type="match status" value="1"/>
</dbReference>
<protein>
    <submittedName>
        <fullName evidence="2">VOC family protein</fullName>
    </submittedName>
</protein>
<evidence type="ECO:0000313" key="3">
    <source>
        <dbReference type="Proteomes" id="UP000317078"/>
    </source>
</evidence>
<dbReference type="PROSITE" id="PS51819">
    <property type="entry name" value="VOC"/>
    <property type="match status" value="1"/>
</dbReference>
<dbReference type="PANTHER" id="PTHR33993">
    <property type="entry name" value="GLYOXALASE-RELATED"/>
    <property type="match status" value="1"/>
</dbReference>
<dbReference type="EMBL" id="RCZP01000001">
    <property type="protein sequence ID" value="TPG61330.1"/>
    <property type="molecule type" value="Genomic_DNA"/>
</dbReference>
<name>A0A502GJ48_9PROT</name>
<dbReference type="Proteomes" id="UP000317078">
    <property type="component" value="Unassembled WGS sequence"/>
</dbReference>
<dbReference type="OrthoDB" id="9812656at2"/>